<dbReference type="Proteomes" id="UP000026960">
    <property type="component" value="Chromosome 5"/>
</dbReference>
<accession>A0A0D3G7Y5</accession>
<evidence type="ECO:0000313" key="2">
    <source>
        <dbReference type="Proteomes" id="UP000026960"/>
    </source>
</evidence>
<dbReference type="EnsemblPlants" id="OBART05G17420.1">
    <property type="protein sequence ID" value="OBART05G17420.1"/>
    <property type="gene ID" value="OBART05G17420"/>
</dbReference>
<dbReference type="STRING" id="65489.A0A0D3G7Y5"/>
<dbReference type="PaxDb" id="65489-OBART05G17420.1"/>
<dbReference type="Gene3D" id="3.20.20.80">
    <property type="entry name" value="Glycosidases"/>
    <property type="match status" value="1"/>
</dbReference>
<evidence type="ECO:0008006" key="3">
    <source>
        <dbReference type="Google" id="ProtNLM"/>
    </source>
</evidence>
<name>A0A0D3G7Y5_9ORYZ</name>
<proteinExistence type="predicted"/>
<organism evidence="1">
    <name type="scientific">Oryza barthii</name>
    <dbReference type="NCBI Taxonomy" id="65489"/>
    <lineage>
        <taxon>Eukaryota</taxon>
        <taxon>Viridiplantae</taxon>
        <taxon>Streptophyta</taxon>
        <taxon>Embryophyta</taxon>
        <taxon>Tracheophyta</taxon>
        <taxon>Spermatophyta</taxon>
        <taxon>Magnoliopsida</taxon>
        <taxon>Liliopsida</taxon>
        <taxon>Poales</taxon>
        <taxon>Poaceae</taxon>
        <taxon>BOP clade</taxon>
        <taxon>Oryzoideae</taxon>
        <taxon>Oryzeae</taxon>
        <taxon>Oryzinae</taxon>
        <taxon>Oryza</taxon>
    </lineage>
</organism>
<protein>
    <recommendedName>
        <fullName evidence="3">Beta-galactosidase</fullName>
    </recommendedName>
</protein>
<reference evidence="1" key="2">
    <citation type="submission" date="2015-03" db="UniProtKB">
        <authorList>
            <consortium name="EnsemblPlants"/>
        </authorList>
    </citation>
    <scope>IDENTIFICATION</scope>
</reference>
<keyword evidence="2" id="KW-1185">Reference proteome</keyword>
<dbReference type="Gramene" id="OBART05G17420.1">
    <property type="protein sequence ID" value="OBART05G17420.1"/>
    <property type="gene ID" value="OBART05G17420"/>
</dbReference>
<evidence type="ECO:0000313" key="1">
    <source>
        <dbReference type="EnsemblPlants" id="OBART05G17420.1"/>
    </source>
</evidence>
<dbReference type="AlphaFoldDB" id="A0A0D3G7Y5"/>
<reference evidence="1" key="1">
    <citation type="journal article" date="2009" name="Rice">
        <title>De Novo Next Generation Sequencing of Plant Genomes.</title>
        <authorList>
            <person name="Rounsley S."/>
            <person name="Marri P.R."/>
            <person name="Yu Y."/>
            <person name="He R."/>
            <person name="Sisneros N."/>
            <person name="Goicoechea J.L."/>
            <person name="Lee S.J."/>
            <person name="Angelova A."/>
            <person name="Kudrna D."/>
            <person name="Luo M."/>
            <person name="Affourtit J."/>
            <person name="Desany B."/>
            <person name="Knight J."/>
            <person name="Niazi F."/>
            <person name="Egholm M."/>
            <person name="Wing R.A."/>
        </authorList>
    </citation>
    <scope>NUCLEOTIDE SEQUENCE [LARGE SCALE GENOMIC DNA]</scope>
    <source>
        <strain evidence="1">cv. IRGC 105608</strain>
    </source>
</reference>
<dbReference type="HOGENOM" id="CLU_2835188_0_0_1"/>
<sequence>MAITAALVVVAAAAESRWAELGREITYDGRALVVSGARRMFFSGDMHYARSTPELSTSSISGYKTS</sequence>